<gene>
    <name evidence="1" type="ORF">L207DRAFT_508210</name>
</gene>
<sequence length="151" mass="17344">MENSLCTPDQQVRIRLTQDEAEIIARELGLILKKVSWSSEPGRAGSQEEACAGCDLQDARKQMWPVEKSWEDLIATVENWRRRPEDVDRKVESRTGKFCDTGLLLSDLTAHFEQLEVGCFRGKRQSFECARGRRDTAATSTFSFTPTWMRR</sequence>
<dbReference type="Proteomes" id="UP000235786">
    <property type="component" value="Unassembled WGS sequence"/>
</dbReference>
<dbReference type="EMBL" id="KZ613940">
    <property type="protein sequence ID" value="PMD45298.1"/>
    <property type="molecule type" value="Genomic_DNA"/>
</dbReference>
<organism evidence="1 2">
    <name type="scientific">Hyaloscypha variabilis (strain UAMH 11265 / GT02V1 / F)</name>
    <name type="common">Meliniomyces variabilis</name>
    <dbReference type="NCBI Taxonomy" id="1149755"/>
    <lineage>
        <taxon>Eukaryota</taxon>
        <taxon>Fungi</taxon>
        <taxon>Dikarya</taxon>
        <taxon>Ascomycota</taxon>
        <taxon>Pezizomycotina</taxon>
        <taxon>Leotiomycetes</taxon>
        <taxon>Helotiales</taxon>
        <taxon>Hyaloscyphaceae</taxon>
        <taxon>Hyaloscypha</taxon>
        <taxon>Hyaloscypha variabilis</taxon>
    </lineage>
</organism>
<reference evidence="1 2" key="1">
    <citation type="submission" date="2016-04" db="EMBL/GenBank/DDBJ databases">
        <title>A degradative enzymes factory behind the ericoid mycorrhizal symbiosis.</title>
        <authorList>
            <consortium name="DOE Joint Genome Institute"/>
            <person name="Martino E."/>
            <person name="Morin E."/>
            <person name="Grelet G."/>
            <person name="Kuo A."/>
            <person name="Kohler A."/>
            <person name="Daghino S."/>
            <person name="Barry K."/>
            <person name="Choi C."/>
            <person name="Cichocki N."/>
            <person name="Clum A."/>
            <person name="Copeland A."/>
            <person name="Hainaut M."/>
            <person name="Haridas S."/>
            <person name="Labutti K."/>
            <person name="Lindquist E."/>
            <person name="Lipzen A."/>
            <person name="Khouja H.-R."/>
            <person name="Murat C."/>
            <person name="Ohm R."/>
            <person name="Olson A."/>
            <person name="Spatafora J."/>
            <person name="Veneault-Fourrey C."/>
            <person name="Henrissat B."/>
            <person name="Grigoriev I."/>
            <person name="Martin F."/>
            <person name="Perotto S."/>
        </authorList>
    </citation>
    <scope>NUCLEOTIDE SEQUENCE [LARGE SCALE GENOMIC DNA]</scope>
    <source>
        <strain evidence="1 2">F</strain>
    </source>
</reference>
<evidence type="ECO:0000313" key="2">
    <source>
        <dbReference type="Proteomes" id="UP000235786"/>
    </source>
</evidence>
<dbReference type="AlphaFoldDB" id="A0A2J6S3I2"/>
<name>A0A2J6S3I2_HYAVF</name>
<protein>
    <submittedName>
        <fullName evidence="1">Uncharacterized protein</fullName>
    </submittedName>
</protein>
<proteinExistence type="predicted"/>
<keyword evidence="2" id="KW-1185">Reference proteome</keyword>
<evidence type="ECO:0000313" key="1">
    <source>
        <dbReference type="EMBL" id="PMD45298.1"/>
    </source>
</evidence>
<accession>A0A2J6S3I2</accession>